<proteinExistence type="predicted"/>
<evidence type="ECO:0000256" key="5">
    <source>
        <dbReference type="ARBA" id="ARBA00023136"/>
    </source>
</evidence>
<comment type="subcellular location">
    <subcellularLocation>
        <location evidence="1">Cell membrane</location>
        <topology evidence="1">Multi-pass membrane protein</topology>
    </subcellularLocation>
</comment>
<protein>
    <recommendedName>
        <fullName evidence="8">EamA domain-containing protein</fullName>
    </recommendedName>
</protein>
<feature type="transmembrane region" description="Helical" evidence="7">
    <location>
        <begin position="303"/>
        <end position="326"/>
    </location>
</feature>
<dbReference type="OrthoDB" id="448111at2759"/>
<feature type="compositionally biased region" description="Low complexity" evidence="6">
    <location>
        <begin position="27"/>
        <end position="38"/>
    </location>
</feature>
<keyword evidence="2" id="KW-1003">Cell membrane</keyword>
<feature type="transmembrane region" description="Helical" evidence="7">
    <location>
        <begin position="250"/>
        <end position="271"/>
    </location>
</feature>
<feature type="transmembrane region" description="Helical" evidence="7">
    <location>
        <begin position="116"/>
        <end position="136"/>
    </location>
</feature>
<evidence type="ECO:0000256" key="7">
    <source>
        <dbReference type="SAM" id="Phobius"/>
    </source>
</evidence>
<accession>A0A813D6A9</accession>
<dbReference type="SUPFAM" id="SSF103481">
    <property type="entry name" value="Multidrug resistance efflux transporter EmrE"/>
    <property type="match status" value="1"/>
</dbReference>
<dbReference type="EMBL" id="CAJNNV010000266">
    <property type="protein sequence ID" value="CAE8582008.1"/>
    <property type="molecule type" value="Genomic_DNA"/>
</dbReference>
<evidence type="ECO:0000256" key="3">
    <source>
        <dbReference type="ARBA" id="ARBA00022692"/>
    </source>
</evidence>
<evidence type="ECO:0000256" key="1">
    <source>
        <dbReference type="ARBA" id="ARBA00004651"/>
    </source>
</evidence>
<feature type="transmembrane region" description="Helical" evidence="7">
    <location>
        <begin position="445"/>
        <end position="466"/>
    </location>
</feature>
<dbReference type="AlphaFoldDB" id="A0A813D6A9"/>
<sequence length="476" mass="50821">MQPTGTVAAARPWPREPLDLRSRRISDVSSPVVAASDAQSKRARSSQSTTSVELCRSVVATAAAATASLATARSQRQLGQRRGLPTTSPRRTFIGRWRASRRGHAVSCRATTRDELINEVTAPAVLLVLAVLYGGNVPLLKTVELTAPLNLTAPELLSLRFVAASVVVLPWLVLNWKQVRPVLQPACELGFWLVVGYALQILEQTEPQGLRVNPPVQGLEKTSVSTAAVATALTGPFVQALQIVVDKKPFVPFVGACSLGTLGGIALFATAPGGGENPLAPLIERILNFFPLLAQHPRLPHEALLSGVPGEALALGGVFFFAVHVWRSNAVVSEGDKTGELKGDDFEVGLASVQLVVATALCILWSFFDSPFTTSEQFTVLQRLDVNAWGQIAACGVLCTGIPALLELFAFKFVEPAIASLIYCTIPLWGTMLGVFFLHDSFGPQSIAAGLIILSCSFAPSAVELWEKREQASAES</sequence>
<comment type="caution">
    <text evidence="9">The sequence shown here is derived from an EMBL/GenBank/DDBJ whole genome shotgun (WGS) entry which is preliminary data.</text>
</comment>
<feature type="transmembrane region" description="Helical" evidence="7">
    <location>
        <begin position="346"/>
        <end position="368"/>
    </location>
</feature>
<keyword evidence="10" id="KW-1185">Reference proteome</keyword>
<feature type="transmembrane region" description="Helical" evidence="7">
    <location>
        <begin position="418"/>
        <end position="439"/>
    </location>
</feature>
<dbReference type="InterPro" id="IPR000620">
    <property type="entry name" value="EamA_dom"/>
</dbReference>
<evidence type="ECO:0000259" key="8">
    <source>
        <dbReference type="Pfam" id="PF00892"/>
    </source>
</evidence>
<evidence type="ECO:0000313" key="10">
    <source>
        <dbReference type="Proteomes" id="UP000654075"/>
    </source>
</evidence>
<dbReference type="InterPro" id="IPR051258">
    <property type="entry name" value="Diverse_Substrate_Transporter"/>
</dbReference>
<feature type="domain" description="EamA" evidence="8">
    <location>
        <begin position="351"/>
        <end position="454"/>
    </location>
</feature>
<evidence type="ECO:0000313" key="9">
    <source>
        <dbReference type="EMBL" id="CAE8582008.1"/>
    </source>
</evidence>
<evidence type="ECO:0000256" key="2">
    <source>
        <dbReference type="ARBA" id="ARBA00022475"/>
    </source>
</evidence>
<name>A0A813D6A9_POLGL</name>
<dbReference type="InterPro" id="IPR037185">
    <property type="entry name" value="EmrE-like"/>
</dbReference>
<dbReference type="PANTHER" id="PTHR42920:SF5">
    <property type="entry name" value="EAMA DOMAIN-CONTAINING PROTEIN"/>
    <property type="match status" value="1"/>
</dbReference>
<evidence type="ECO:0000256" key="6">
    <source>
        <dbReference type="SAM" id="MobiDB-lite"/>
    </source>
</evidence>
<reference evidence="9" key="1">
    <citation type="submission" date="2021-02" db="EMBL/GenBank/DDBJ databases">
        <authorList>
            <person name="Dougan E. K."/>
            <person name="Rhodes N."/>
            <person name="Thang M."/>
            <person name="Chan C."/>
        </authorList>
    </citation>
    <scope>NUCLEOTIDE SEQUENCE</scope>
</reference>
<dbReference type="Pfam" id="PF00892">
    <property type="entry name" value="EamA"/>
    <property type="match status" value="1"/>
</dbReference>
<keyword evidence="5 7" id="KW-0472">Membrane</keyword>
<gene>
    <name evidence="9" type="ORF">PGLA1383_LOCUS1013</name>
</gene>
<organism evidence="9 10">
    <name type="scientific">Polarella glacialis</name>
    <name type="common">Dinoflagellate</name>
    <dbReference type="NCBI Taxonomy" id="89957"/>
    <lineage>
        <taxon>Eukaryota</taxon>
        <taxon>Sar</taxon>
        <taxon>Alveolata</taxon>
        <taxon>Dinophyceae</taxon>
        <taxon>Suessiales</taxon>
        <taxon>Suessiaceae</taxon>
        <taxon>Polarella</taxon>
    </lineage>
</organism>
<keyword evidence="4 7" id="KW-1133">Transmembrane helix</keyword>
<evidence type="ECO:0000256" key="4">
    <source>
        <dbReference type="ARBA" id="ARBA00022989"/>
    </source>
</evidence>
<feature type="compositionally biased region" description="Basic and acidic residues" evidence="6">
    <location>
        <begin position="13"/>
        <end position="26"/>
    </location>
</feature>
<keyword evidence="3 7" id="KW-0812">Transmembrane</keyword>
<dbReference type="GO" id="GO:0005886">
    <property type="term" value="C:plasma membrane"/>
    <property type="evidence" value="ECO:0007669"/>
    <property type="project" value="UniProtKB-SubCell"/>
</dbReference>
<dbReference type="Proteomes" id="UP000654075">
    <property type="component" value="Unassembled WGS sequence"/>
</dbReference>
<feature type="region of interest" description="Disordered" evidence="6">
    <location>
        <begin position="1"/>
        <end position="47"/>
    </location>
</feature>
<feature type="transmembrane region" description="Helical" evidence="7">
    <location>
        <begin position="388"/>
        <end position="411"/>
    </location>
</feature>
<dbReference type="PANTHER" id="PTHR42920">
    <property type="entry name" value="OS03G0707200 PROTEIN-RELATED"/>
    <property type="match status" value="1"/>
</dbReference>
<feature type="transmembrane region" description="Helical" evidence="7">
    <location>
        <begin position="156"/>
        <end position="174"/>
    </location>
</feature>